<evidence type="ECO:0000313" key="3">
    <source>
        <dbReference type="Proteomes" id="UP000622860"/>
    </source>
</evidence>
<sequence length="77" mass="8340">MAEVMDDRRDNSALWMGWIGIAAGIISFFTMPVLFGIVAIVLGLITAFSKANALGWWAIIIGAAGIIVHWFVTGNIF</sequence>
<dbReference type="RefSeq" id="WP_229683110.1">
    <property type="nucleotide sequence ID" value="NZ_BMFR01000006.1"/>
</dbReference>
<keyword evidence="3" id="KW-1185">Reference proteome</keyword>
<protein>
    <recommendedName>
        <fullName evidence="4">DUF4190 domain-containing protein</fullName>
    </recommendedName>
</protein>
<dbReference type="AlphaFoldDB" id="A0A917HBW7"/>
<reference evidence="2" key="2">
    <citation type="submission" date="2020-09" db="EMBL/GenBank/DDBJ databases">
        <authorList>
            <person name="Sun Q."/>
            <person name="Zhou Y."/>
        </authorList>
    </citation>
    <scope>NUCLEOTIDE SEQUENCE</scope>
    <source>
        <strain evidence="2">CGMCC 1.12754</strain>
    </source>
</reference>
<organism evidence="2 3">
    <name type="scientific">Virgibacillus oceani</name>
    <dbReference type="NCBI Taxonomy" id="1479511"/>
    <lineage>
        <taxon>Bacteria</taxon>
        <taxon>Bacillati</taxon>
        <taxon>Bacillota</taxon>
        <taxon>Bacilli</taxon>
        <taxon>Bacillales</taxon>
        <taxon>Bacillaceae</taxon>
        <taxon>Virgibacillus</taxon>
    </lineage>
</organism>
<proteinExistence type="predicted"/>
<evidence type="ECO:0000256" key="1">
    <source>
        <dbReference type="SAM" id="Phobius"/>
    </source>
</evidence>
<keyword evidence="1" id="KW-1133">Transmembrane helix</keyword>
<keyword evidence="1" id="KW-0812">Transmembrane</keyword>
<dbReference type="Proteomes" id="UP000622860">
    <property type="component" value="Unassembled WGS sequence"/>
</dbReference>
<comment type="caution">
    <text evidence="2">The sequence shown here is derived from an EMBL/GenBank/DDBJ whole genome shotgun (WGS) entry which is preliminary data.</text>
</comment>
<name>A0A917HBW7_9BACI</name>
<feature type="transmembrane region" description="Helical" evidence="1">
    <location>
        <begin position="15"/>
        <end position="42"/>
    </location>
</feature>
<evidence type="ECO:0008006" key="4">
    <source>
        <dbReference type="Google" id="ProtNLM"/>
    </source>
</evidence>
<accession>A0A917HBW7</accession>
<gene>
    <name evidence="2" type="ORF">GCM10011398_18020</name>
</gene>
<feature type="transmembrane region" description="Helical" evidence="1">
    <location>
        <begin position="54"/>
        <end position="72"/>
    </location>
</feature>
<dbReference type="EMBL" id="BMFR01000006">
    <property type="protein sequence ID" value="GGG73884.1"/>
    <property type="molecule type" value="Genomic_DNA"/>
</dbReference>
<evidence type="ECO:0000313" key="2">
    <source>
        <dbReference type="EMBL" id="GGG73884.1"/>
    </source>
</evidence>
<reference evidence="2" key="1">
    <citation type="journal article" date="2014" name="Int. J. Syst. Evol. Microbiol.">
        <title>Complete genome sequence of Corynebacterium casei LMG S-19264T (=DSM 44701T), isolated from a smear-ripened cheese.</title>
        <authorList>
            <consortium name="US DOE Joint Genome Institute (JGI-PGF)"/>
            <person name="Walter F."/>
            <person name="Albersmeier A."/>
            <person name="Kalinowski J."/>
            <person name="Ruckert C."/>
        </authorList>
    </citation>
    <scope>NUCLEOTIDE SEQUENCE</scope>
    <source>
        <strain evidence="2">CGMCC 1.12754</strain>
    </source>
</reference>
<keyword evidence="1" id="KW-0472">Membrane</keyword>